<dbReference type="EMBL" id="ANFO01000137">
    <property type="protein sequence ID" value="KGQ12168.1"/>
    <property type="molecule type" value="Genomic_DNA"/>
</dbReference>
<sequence length="372" mass="41887">MSRRVAWPVVRHYAATMHGLGFTSQRLELAAWPCGRRFRRGLHLEPIVMPPMIFTGLFIALWCWKCTMLVVFQNVIIYNPFLPPDARRLEIADYASQCRGVAWRQQMIKSLDGTPIALCVSEKASEPSILPATPVYILYFQGNASSLPPRLPEISSVLRRVRDADKSASYTIVGVSYRGFWKSHDRPYEKGINLDTQAALRWVTQLHKDEHPASQGNPVVLLWGQSVGCGFATNLAASTSDESNLSIRGMVLETPFTNTRAMLQALYPQKWLPYQYLWPFLRNQLDTWNNLRVVARKSKGQPVPVYIVEAGNDELVPQNHGEMLAGRCEELGLPVQRFTVRKALHNDVSIRQAGKQAIADYIRSAVAAAQAK</sequence>
<evidence type="ECO:0000259" key="2">
    <source>
        <dbReference type="Pfam" id="PF07859"/>
    </source>
</evidence>
<evidence type="ECO:0000313" key="3">
    <source>
        <dbReference type="EMBL" id="KGQ12168.1"/>
    </source>
</evidence>
<dbReference type="InterPro" id="IPR029058">
    <property type="entry name" value="AB_hydrolase_fold"/>
</dbReference>
<evidence type="ECO:0000256" key="1">
    <source>
        <dbReference type="SAM" id="Phobius"/>
    </source>
</evidence>
<name>A0A0A2VX38_BEABA</name>
<dbReference type="AlphaFoldDB" id="A0A0A2VX38"/>
<dbReference type="InterPro" id="IPR013094">
    <property type="entry name" value="AB_hydrolase_3"/>
</dbReference>
<organism evidence="3 4">
    <name type="scientific">Beauveria bassiana D1-5</name>
    <dbReference type="NCBI Taxonomy" id="1245745"/>
    <lineage>
        <taxon>Eukaryota</taxon>
        <taxon>Fungi</taxon>
        <taxon>Dikarya</taxon>
        <taxon>Ascomycota</taxon>
        <taxon>Pezizomycotina</taxon>
        <taxon>Sordariomycetes</taxon>
        <taxon>Hypocreomycetidae</taxon>
        <taxon>Hypocreales</taxon>
        <taxon>Cordycipitaceae</taxon>
        <taxon>Beauveria</taxon>
    </lineage>
</organism>
<dbReference type="HOGENOM" id="CLU_043841_1_0_1"/>
<dbReference type="GO" id="GO:0016020">
    <property type="term" value="C:membrane"/>
    <property type="evidence" value="ECO:0007669"/>
    <property type="project" value="TreeGrafter"/>
</dbReference>
<comment type="caution">
    <text evidence="3">The sequence shown here is derived from an EMBL/GenBank/DDBJ whole genome shotgun (WGS) entry which is preliminary data.</text>
</comment>
<dbReference type="eggNOG" id="KOG4391">
    <property type="taxonomic scope" value="Eukaryota"/>
</dbReference>
<dbReference type="Pfam" id="PF07859">
    <property type="entry name" value="Abhydrolase_3"/>
    <property type="match status" value="1"/>
</dbReference>
<reference evidence="3 4" key="1">
    <citation type="submission" date="2012-10" db="EMBL/GenBank/DDBJ databases">
        <title>Genome sequencing and analysis of entomopathogenic fungi Beauveria bassiana D1-5.</title>
        <authorList>
            <person name="Li Q."/>
            <person name="Wang L."/>
            <person name="Zhang Z."/>
            <person name="Wang Q."/>
            <person name="Ren J."/>
            <person name="Wang M."/>
            <person name="Xu W."/>
            <person name="Wang J."/>
            <person name="Lu Y."/>
            <person name="Du Q."/>
            <person name="Sun Z."/>
        </authorList>
    </citation>
    <scope>NUCLEOTIDE SEQUENCE [LARGE SCALE GENOMIC DNA]</scope>
    <source>
        <strain evidence="3 4">D1-5</strain>
    </source>
</reference>
<feature type="domain" description="Alpha/beta hydrolase fold-3" evidence="2">
    <location>
        <begin position="172"/>
        <end position="345"/>
    </location>
</feature>
<dbReference type="GO" id="GO:0008474">
    <property type="term" value="F:palmitoyl-(protein) hydrolase activity"/>
    <property type="evidence" value="ECO:0007669"/>
    <property type="project" value="TreeGrafter"/>
</dbReference>
<dbReference type="Proteomes" id="UP000030106">
    <property type="component" value="Unassembled WGS sequence"/>
</dbReference>
<keyword evidence="1" id="KW-0472">Membrane</keyword>
<evidence type="ECO:0000313" key="4">
    <source>
        <dbReference type="Proteomes" id="UP000030106"/>
    </source>
</evidence>
<accession>A0A0A2VX38</accession>
<keyword evidence="1" id="KW-0812">Transmembrane</keyword>
<dbReference type="OrthoDB" id="10249433at2759"/>
<keyword evidence="1" id="KW-1133">Transmembrane helix</keyword>
<dbReference type="PANTHER" id="PTHR12277">
    <property type="entry name" value="ALPHA/BETA HYDROLASE DOMAIN-CONTAINING PROTEIN"/>
    <property type="match status" value="1"/>
</dbReference>
<dbReference type="SUPFAM" id="SSF53474">
    <property type="entry name" value="alpha/beta-Hydrolases"/>
    <property type="match status" value="1"/>
</dbReference>
<dbReference type="Gene3D" id="3.40.50.1820">
    <property type="entry name" value="alpha/beta hydrolase"/>
    <property type="match status" value="1"/>
</dbReference>
<protein>
    <submittedName>
        <fullName evidence="3">Protein bem46</fullName>
    </submittedName>
</protein>
<feature type="transmembrane region" description="Helical" evidence="1">
    <location>
        <begin position="47"/>
        <end position="72"/>
    </location>
</feature>
<dbReference type="STRING" id="1245745.A0A0A2VX38"/>
<dbReference type="PANTHER" id="PTHR12277:SF64">
    <property type="entry name" value="SUPERFAMILY HYDROLASE, PUTATIVE (AFU_ORTHOLOGUE AFUA_3G01760)-RELATED"/>
    <property type="match status" value="1"/>
</dbReference>
<gene>
    <name evidence="3" type="ORF">BBAD15_g2098</name>
</gene>
<proteinExistence type="predicted"/>